<sequence>EWIKDNRVLQIVLRDSLHQPQYVEKLEKIIRFIIKERALTLDDLDDIWAAQHGKHEAIVKNVHDLLAKLAWDFSPEQLDHLFRCFQTSWSQASKKQREKLLELIRRLAEDDKDGVMAHKVLNLLWSLAHSDDVPTEIMDQALSAHVKILDYSCSQDRDAQKHHWLDRCVEELKHDKWVLPALKQIREICCSYSEAPPTVSQHQRPPSHVNYRPDVISKLQNQHSLVVLVADNLTTYMKNISLLAKDNTNIVASDIFPDGRYNHIAQVQERLSFLRFLLKDGQLWLCAPQAKQIWNCLAENAVFQCDRESCFRWFSKLMGDDPDLDPEINKEFFENNILHLDPSYLTEHGMRCFDRFFKAVNSKEGKLLLKRRTYLMDDLQLIGMNYVWEVVLCSTEDIAQKAIELLRETFTNLGPRLQANQYLIHEDFIMNCISKLKLMYDSVSLLNRDKDGMNKVRQETTRMCRVLKVLYEYIAECDGDFGDDRSILPLARASRGKQLSLIVRFPVQGRQPDELEVWTHVNDTMGSVKRQVMQRLKSSAANVKVELFLNADSLETLDDKKMIAHLSLRDKVILTGKLTQVGSNMASSPDSSSDSSTGSPHPYDGSNIEAENCLPGVIMANQTKYCQFLLQLADLGSSLNLPQLRDGARILLNLIPADQHTEVYYSNALQASMGQKFFNVFQLLCGLLSWACVSKVVLPGVERLLAAEVEWLKGIRQKVLQITRGTPDSPPVEEELIEDFIFPFSKVYLQLEHSSVTPAEQAIPVCSSQPTVIAAYDLLVTLCTGCVQNLNTLANMLTNMFYSVCNEGLETLSVVLALYPPALEALSKESQFHKMVLSLVVHVKERMVRLTAVEQILLIATKCAPSPHTLVVFIVMLFNALNGHQKIYSKEYFQLLCGLLSWACVSKVVLPGVERLLAAEVEWLKGIRQKVLQITRGTPDSPPVEEVLLEGHLCVTRELVAFLSSEKKWELGSENKNINLIRELIEDFIFPFSKVYLQLEHSSVTPAEQAIPVCSSQPTVIAAYDLLVTLCTGCVQNLNTLANMLTNMFYSDCEESLGEWEYLPPVGPRPHKGFVGLKNAGATCYMNSVLQQLYMIKAVREGVLSVEGAATDPDEDFSGEERLEHELQYYVPKGLWKHFKLQGEPVNLREQHDACEFYNILVESINEALKALGENQILNKILGGSFSDQKICKTCPHRYSREEAFTVISIDIRNYSNLYDSLEQYVKGDLLEGDNAYLCEKCDKKVDTVKRICLKKLPPILAIQLKRFDYDWERECSIKFNDYFEFPRELDMEPYTVSGLARNGELIDYDAEDLKNQSCSKYKLTGIVVHSGQASGGHYYSYILHKMGSEQKWYKFDDGEVSECKMDDDEEMKNQCFGGEYVGEQVFDNIMKRVSYRRQKRWWNAYLLFYTRMEDSLLSSMNDLTLTDRPGLIKMPTAIERSVVRQNVRFLHSRSQFSPEYFQFLKNLIVTNHNFVSSPPQDRVSESEEVAMISTKLASKFLFSVGLHTKKTLRGPAQDWYEALQVHLRSSAATRGWFTQHVLFAQPHRFMEYLLECPAPEVRLVFIEGVPSCSLSDQLLIAVLLLLNKEVSEHGRHLLQYFHLFHMYSSYGPQEKLQLLKNCPQQVIFDDGACREWLNVVDTLMLVALDEGPGPAIKYQYPELGKLYQVVSQLIRCCDVSHKCQSSQTNKTPLPNPHGDNTIVEPLMPIQPKVAEILYGRPTYVKKIIEDSNTSEDTLKLLKFCCWENPMFSSMVLSELLWQIAYAYTYELRPYFDLLLHMLLLEDSWQDHRIHNALKGIPDEREGLFETMLRTKNHYQKRAYQCIKCMVALFATCKAANRMLNTNEELKRKWTAAVYWLSDELERRNYSTANQQYYNNWSPQAPSNETSNGYFLERSPSARSTLEKAYELCPEEIEGDECEEGEPALPDEMAPPPPTPTPSCEQTTTVNPTSTSDPETTILSLGKAPDSPADTLSKVKKSIIIIGRENVVVIVVGQKSLGHFHPEDSPFASHTKEKEILDILLSFLHG</sequence>
<dbReference type="InterPro" id="IPR028889">
    <property type="entry name" value="USP"/>
</dbReference>
<keyword evidence="12" id="KW-1185">Reference proteome</keyword>
<dbReference type="OrthoDB" id="289038at2759"/>
<dbReference type="PANTHER" id="PTHR24006:SF925">
    <property type="entry name" value="UBIQUITINYL HYDROLASE 1"/>
    <property type="match status" value="1"/>
</dbReference>
<gene>
    <name evidence="11" type="primary">USP9X</name>
    <name evidence="11" type="ORF">Anas_00946</name>
</gene>
<dbReference type="Pfam" id="PF22900">
    <property type="entry name" value="UCH_UBL1"/>
    <property type="match status" value="1"/>
</dbReference>
<feature type="region of interest" description="Disordered" evidence="9">
    <location>
        <begin position="582"/>
        <end position="605"/>
    </location>
</feature>
<feature type="compositionally biased region" description="Low complexity" evidence="9">
    <location>
        <begin position="587"/>
        <end position="600"/>
    </location>
</feature>
<dbReference type="InterPro" id="IPR050164">
    <property type="entry name" value="Peptidase_C19"/>
</dbReference>
<dbReference type="CDD" id="cd02659">
    <property type="entry name" value="peptidase_C19C"/>
    <property type="match status" value="1"/>
</dbReference>
<keyword evidence="5" id="KW-0645">Protease</keyword>
<evidence type="ECO:0000256" key="7">
    <source>
        <dbReference type="ARBA" id="ARBA00022801"/>
    </source>
</evidence>
<dbReference type="GO" id="GO:0005829">
    <property type="term" value="C:cytosol"/>
    <property type="evidence" value="ECO:0007669"/>
    <property type="project" value="TreeGrafter"/>
</dbReference>
<comment type="similarity">
    <text evidence="2">Belongs to the peptidase C19 family.</text>
</comment>
<feature type="region of interest" description="Disordered" evidence="9">
    <location>
        <begin position="1919"/>
        <end position="1973"/>
    </location>
</feature>
<protein>
    <recommendedName>
        <fullName evidence="3">ubiquitinyl hydrolase 1</fullName>
        <ecNumber evidence="3">3.4.19.12</ecNumber>
    </recommendedName>
</protein>
<dbReference type="Pfam" id="PF25010">
    <property type="entry name" value="ARM_UBP24_USP9X-Y"/>
    <property type="match status" value="1"/>
</dbReference>
<dbReference type="InterPro" id="IPR016024">
    <property type="entry name" value="ARM-type_fold"/>
</dbReference>
<dbReference type="PANTHER" id="PTHR24006">
    <property type="entry name" value="UBIQUITIN CARBOXYL-TERMINAL HYDROLASE"/>
    <property type="match status" value="1"/>
</dbReference>
<dbReference type="InterPro" id="IPR001394">
    <property type="entry name" value="Peptidase_C19_UCH"/>
</dbReference>
<dbReference type="Gene3D" id="3.90.70.10">
    <property type="entry name" value="Cysteine proteinases"/>
    <property type="match status" value="1"/>
</dbReference>
<dbReference type="InterPro" id="IPR021905">
    <property type="entry name" value="DUF3517"/>
</dbReference>
<feature type="domain" description="USP" evidence="10">
    <location>
        <begin position="1075"/>
        <end position="1413"/>
    </location>
</feature>
<comment type="caution">
    <text evidence="11">The sequence shown here is derived from an EMBL/GenBank/DDBJ whole genome shotgun (WGS) entry which is preliminary data.</text>
</comment>
<dbReference type="Pfam" id="PF00443">
    <property type="entry name" value="UCH"/>
    <property type="match status" value="1"/>
</dbReference>
<dbReference type="EC" id="3.4.19.12" evidence="3"/>
<dbReference type="GO" id="GO:0004843">
    <property type="term" value="F:cysteine-type deubiquitinase activity"/>
    <property type="evidence" value="ECO:0007669"/>
    <property type="project" value="UniProtKB-EC"/>
</dbReference>
<dbReference type="GO" id="GO:0005634">
    <property type="term" value="C:nucleus"/>
    <property type="evidence" value="ECO:0007669"/>
    <property type="project" value="TreeGrafter"/>
</dbReference>
<keyword evidence="8" id="KW-0788">Thiol protease</keyword>
<evidence type="ECO:0000256" key="2">
    <source>
        <dbReference type="ARBA" id="ARBA00009085"/>
    </source>
</evidence>
<dbReference type="InterPro" id="IPR038765">
    <property type="entry name" value="Papain-like_cys_pep_sf"/>
</dbReference>
<dbReference type="EMBL" id="SEYY01019078">
    <property type="protein sequence ID" value="KAB7498699.1"/>
    <property type="molecule type" value="Genomic_DNA"/>
</dbReference>
<dbReference type="SUPFAM" id="SSF54001">
    <property type="entry name" value="Cysteine proteinases"/>
    <property type="match status" value="1"/>
</dbReference>
<keyword evidence="6" id="KW-0833">Ubl conjugation pathway</keyword>
<keyword evidence="7 11" id="KW-0378">Hydrolase</keyword>
<feature type="non-terminal residue" evidence="11">
    <location>
        <position position="1"/>
    </location>
</feature>
<reference evidence="11 12" key="1">
    <citation type="journal article" date="2019" name="PLoS Biol.">
        <title>Sex chromosomes control vertical transmission of feminizing Wolbachia symbionts in an isopod.</title>
        <authorList>
            <person name="Becking T."/>
            <person name="Chebbi M.A."/>
            <person name="Giraud I."/>
            <person name="Moumen B."/>
            <person name="Laverre T."/>
            <person name="Caubet Y."/>
            <person name="Peccoud J."/>
            <person name="Gilbert C."/>
            <person name="Cordaux R."/>
        </authorList>
    </citation>
    <scope>NUCLEOTIDE SEQUENCE [LARGE SCALE GENOMIC DNA]</scope>
    <source>
        <strain evidence="11">ANa2</strain>
        <tissue evidence="11">Whole body excluding digestive tract and cuticle</tissue>
    </source>
</reference>
<proteinExistence type="inferred from homology"/>
<evidence type="ECO:0000313" key="11">
    <source>
        <dbReference type="EMBL" id="KAB7498699.1"/>
    </source>
</evidence>
<evidence type="ECO:0000256" key="5">
    <source>
        <dbReference type="ARBA" id="ARBA00022670"/>
    </source>
</evidence>
<evidence type="ECO:0000256" key="1">
    <source>
        <dbReference type="ARBA" id="ARBA00000707"/>
    </source>
</evidence>
<dbReference type="Pfam" id="PF12030">
    <property type="entry name" value="DUF3517"/>
    <property type="match status" value="1"/>
</dbReference>
<dbReference type="SUPFAM" id="SSF48371">
    <property type="entry name" value="ARM repeat"/>
    <property type="match status" value="1"/>
</dbReference>
<dbReference type="PROSITE" id="PS00972">
    <property type="entry name" value="USP_1"/>
    <property type="match status" value="1"/>
</dbReference>
<dbReference type="InterPro" id="IPR056850">
    <property type="entry name" value="ARM_UBP34_24_USP9X_Y"/>
</dbReference>
<evidence type="ECO:0000256" key="9">
    <source>
        <dbReference type="SAM" id="MobiDB-lite"/>
    </source>
</evidence>
<dbReference type="InterPro" id="IPR055176">
    <property type="entry name" value="UBP24/USP9X/USP9Y_UBL"/>
</dbReference>
<evidence type="ECO:0000256" key="3">
    <source>
        <dbReference type="ARBA" id="ARBA00012759"/>
    </source>
</evidence>
<organism evidence="11 12">
    <name type="scientific">Armadillidium nasatum</name>
    <dbReference type="NCBI Taxonomy" id="96803"/>
    <lineage>
        <taxon>Eukaryota</taxon>
        <taxon>Metazoa</taxon>
        <taxon>Ecdysozoa</taxon>
        <taxon>Arthropoda</taxon>
        <taxon>Crustacea</taxon>
        <taxon>Multicrustacea</taxon>
        <taxon>Malacostraca</taxon>
        <taxon>Eumalacostraca</taxon>
        <taxon>Peracarida</taxon>
        <taxon>Isopoda</taxon>
        <taxon>Oniscidea</taxon>
        <taxon>Crinocheta</taxon>
        <taxon>Armadillidiidae</taxon>
        <taxon>Armadillidium</taxon>
    </lineage>
</organism>
<evidence type="ECO:0000256" key="4">
    <source>
        <dbReference type="ARBA" id="ARBA00022553"/>
    </source>
</evidence>
<keyword evidence="4" id="KW-0597">Phosphoprotein</keyword>
<evidence type="ECO:0000259" key="10">
    <source>
        <dbReference type="PROSITE" id="PS50235"/>
    </source>
</evidence>
<dbReference type="InterPro" id="IPR018200">
    <property type="entry name" value="USP_CS"/>
</dbReference>
<evidence type="ECO:0000256" key="8">
    <source>
        <dbReference type="ARBA" id="ARBA00022807"/>
    </source>
</evidence>
<evidence type="ECO:0000313" key="12">
    <source>
        <dbReference type="Proteomes" id="UP000326759"/>
    </source>
</evidence>
<accession>A0A5N5SYB9</accession>
<dbReference type="Proteomes" id="UP000326759">
    <property type="component" value="Unassembled WGS sequence"/>
</dbReference>
<dbReference type="GO" id="GO:0016477">
    <property type="term" value="P:cell migration"/>
    <property type="evidence" value="ECO:0007669"/>
    <property type="project" value="TreeGrafter"/>
</dbReference>
<feature type="compositionally biased region" description="Polar residues" evidence="9">
    <location>
        <begin position="1943"/>
        <end position="1963"/>
    </location>
</feature>
<name>A0A5N5SYB9_9CRUS</name>
<dbReference type="FunFam" id="3.90.70.10:FF:000022">
    <property type="entry name" value="Ubiquitin carboxyl-terminal hydrolase 24"/>
    <property type="match status" value="1"/>
</dbReference>
<dbReference type="PROSITE" id="PS00973">
    <property type="entry name" value="USP_2"/>
    <property type="match status" value="1"/>
</dbReference>
<comment type="catalytic activity">
    <reaction evidence="1">
        <text>Thiol-dependent hydrolysis of ester, thioester, amide, peptide and isopeptide bonds formed by the C-terminal Gly of ubiquitin (a 76-residue protein attached to proteins as an intracellular targeting signal).</text>
        <dbReference type="EC" id="3.4.19.12"/>
    </reaction>
</comment>
<dbReference type="PROSITE" id="PS50235">
    <property type="entry name" value="USP_3"/>
    <property type="match status" value="1"/>
</dbReference>
<dbReference type="GO" id="GO:0016579">
    <property type="term" value="P:protein deubiquitination"/>
    <property type="evidence" value="ECO:0007669"/>
    <property type="project" value="InterPro"/>
</dbReference>
<dbReference type="GO" id="GO:0006508">
    <property type="term" value="P:proteolysis"/>
    <property type="evidence" value="ECO:0007669"/>
    <property type="project" value="UniProtKB-KW"/>
</dbReference>
<evidence type="ECO:0000256" key="6">
    <source>
        <dbReference type="ARBA" id="ARBA00022786"/>
    </source>
</evidence>